<reference evidence="1" key="2">
    <citation type="submission" date="2008-12" db="EMBL/GenBank/DDBJ databases">
        <title>Improved gene annotation of the rice (Oryza sativa) genomes.</title>
        <authorList>
            <person name="Wang J."/>
            <person name="Li R."/>
            <person name="Fan W."/>
            <person name="Huang Q."/>
            <person name="Zhang J."/>
            <person name="Zhou Y."/>
            <person name="Hu Y."/>
            <person name="Zi S."/>
            <person name="Li J."/>
            <person name="Ni P."/>
            <person name="Zheng H."/>
            <person name="Zhang Y."/>
            <person name="Zhao M."/>
            <person name="Hao Q."/>
            <person name="McDermott J."/>
            <person name="Samudrala R."/>
            <person name="Kristiansen K."/>
            <person name="Wong G.K.-S."/>
        </authorList>
    </citation>
    <scope>NUCLEOTIDE SEQUENCE</scope>
</reference>
<protein>
    <submittedName>
        <fullName evidence="1">Uncharacterized protein</fullName>
    </submittedName>
</protein>
<proteinExistence type="predicted"/>
<dbReference type="AlphaFoldDB" id="A3BJI9"/>
<dbReference type="EMBL" id="CM000144">
    <property type="protein sequence ID" value="EAZ39728.1"/>
    <property type="molecule type" value="Genomic_DNA"/>
</dbReference>
<organism evidence="1">
    <name type="scientific">Oryza sativa subsp. japonica</name>
    <name type="common">Rice</name>
    <dbReference type="NCBI Taxonomy" id="39947"/>
    <lineage>
        <taxon>Eukaryota</taxon>
        <taxon>Viridiplantae</taxon>
        <taxon>Streptophyta</taxon>
        <taxon>Embryophyta</taxon>
        <taxon>Tracheophyta</taxon>
        <taxon>Spermatophyta</taxon>
        <taxon>Magnoliopsida</taxon>
        <taxon>Liliopsida</taxon>
        <taxon>Poales</taxon>
        <taxon>Poaceae</taxon>
        <taxon>BOP clade</taxon>
        <taxon>Oryzoideae</taxon>
        <taxon>Oryzeae</taxon>
        <taxon>Oryzinae</taxon>
        <taxon>Oryza</taxon>
        <taxon>Oryza sativa</taxon>
    </lineage>
</organism>
<reference evidence="1" key="1">
    <citation type="journal article" date="2005" name="PLoS Biol.">
        <title>The genomes of Oryza sativa: a history of duplications.</title>
        <authorList>
            <person name="Yu J."/>
            <person name="Wang J."/>
            <person name="Lin W."/>
            <person name="Li S."/>
            <person name="Li H."/>
            <person name="Zhou J."/>
            <person name="Ni P."/>
            <person name="Dong W."/>
            <person name="Hu S."/>
            <person name="Zeng C."/>
            <person name="Zhang J."/>
            <person name="Zhang Y."/>
            <person name="Li R."/>
            <person name="Xu Z."/>
            <person name="Li S."/>
            <person name="Li X."/>
            <person name="Zheng H."/>
            <person name="Cong L."/>
            <person name="Lin L."/>
            <person name="Yin J."/>
            <person name="Geng J."/>
            <person name="Li G."/>
            <person name="Shi J."/>
            <person name="Liu J."/>
            <person name="Lv H."/>
            <person name="Li J."/>
            <person name="Wang J."/>
            <person name="Deng Y."/>
            <person name="Ran L."/>
            <person name="Shi X."/>
            <person name="Wang X."/>
            <person name="Wu Q."/>
            <person name="Li C."/>
            <person name="Ren X."/>
            <person name="Wang J."/>
            <person name="Wang X."/>
            <person name="Li D."/>
            <person name="Liu D."/>
            <person name="Zhang X."/>
            <person name="Ji Z."/>
            <person name="Zhao W."/>
            <person name="Sun Y."/>
            <person name="Zhang Z."/>
            <person name="Bao J."/>
            <person name="Han Y."/>
            <person name="Dong L."/>
            <person name="Ji J."/>
            <person name="Chen P."/>
            <person name="Wu S."/>
            <person name="Liu J."/>
            <person name="Xiao Y."/>
            <person name="Bu D."/>
            <person name="Tan J."/>
            <person name="Yang L."/>
            <person name="Ye C."/>
            <person name="Zhang J."/>
            <person name="Xu J."/>
            <person name="Zhou Y."/>
            <person name="Yu Y."/>
            <person name="Zhang B."/>
            <person name="Zhuang S."/>
            <person name="Wei H."/>
            <person name="Liu B."/>
            <person name="Lei M."/>
            <person name="Yu H."/>
            <person name="Li Y."/>
            <person name="Xu H."/>
            <person name="Wei S."/>
            <person name="He X."/>
            <person name="Fang L."/>
            <person name="Zhang Z."/>
            <person name="Zhang Y."/>
            <person name="Huang X."/>
            <person name="Su Z."/>
            <person name="Tong W."/>
            <person name="Li J."/>
            <person name="Tong Z."/>
            <person name="Li S."/>
            <person name="Ye J."/>
            <person name="Wang L."/>
            <person name="Fang L."/>
            <person name="Lei T."/>
            <person name="Chen C."/>
            <person name="Chen H."/>
            <person name="Xu Z."/>
            <person name="Li H."/>
            <person name="Huang H."/>
            <person name="Zhang F."/>
            <person name="Xu H."/>
            <person name="Li N."/>
            <person name="Zhao C."/>
            <person name="Li S."/>
            <person name="Dong L."/>
            <person name="Huang Y."/>
            <person name="Li L."/>
            <person name="Xi Y."/>
            <person name="Qi Q."/>
            <person name="Li W."/>
            <person name="Zhang B."/>
            <person name="Hu W."/>
            <person name="Zhang Y."/>
            <person name="Tian X."/>
            <person name="Jiao Y."/>
            <person name="Liang X."/>
            <person name="Jin J."/>
            <person name="Gao L."/>
            <person name="Zheng W."/>
            <person name="Hao B."/>
            <person name="Liu S."/>
            <person name="Wang W."/>
            <person name="Yuan L."/>
            <person name="Cao M."/>
            <person name="McDermott J."/>
            <person name="Samudrala R."/>
            <person name="Wang J."/>
            <person name="Wong G.K."/>
            <person name="Yang H."/>
        </authorList>
    </citation>
    <scope>NUCLEOTIDE SEQUENCE [LARGE SCALE GENOMIC DNA]</scope>
</reference>
<evidence type="ECO:0000313" key="1">
    <source>
        <dbReference type="EMBL" id="EAZ39728.1"/>
    </source>
</evidence>
<accession>A3BJI9</accession>
<sequence length="306" mass="33252">MANKSTLFLPLVFVSRWAEPSAIMDRTTKNELRPSDANEWRSEVDVYVRGASSPEYGLGVAVTPVIVNLTSQLLSFYAATTFKLNASIAANSAVVVVLELSFHLHQQALCYSSHCLTGDLSFPLHRIAVQASRAVIFFFASEKSYDLFASGIGMCTFVHVHINTIRDESKAWTGGRRKEHHAHEIDRHQCNLVGDVVKAMTEPDSNNGSPCIRRVRGDGNGGSTGIWIVGSGGNGGTAEIYSWKHEPKDFDSRWNLKVVPQDVDVYRSDGNGGSCGIWNCGIAGSGDSGKDYDNVATVEIVANLAI</sequence>
<dbReference type="Proteomes" id="UP000007752">
    <property type="component" value="Chromosome 7"/>
</dbReference>
<gene>
    <name evidence="1" type="ORF">OsJ_24167</name>
</gene>
<name>A3BJI9_ORYSJ</name>